<accession>A0A4T3F244</accession>
<dbReference type="Proteomes" id="UP000309389">
    <property type="component" value="Unassembled WGS sequence"/>
</dbReference>
<dbReference type="InterPro" id="IPR058334">
    <property type="entry name" value="DUF8021"/>
</dbReference>
<sequence>MRFWKDARRLAAGVVAGFLGAFAMAPAAQAQDCDRACLSNHITAFAEALEARDPSRLPVTDDVRITENSRLVELGEGAWEIVTERLDFRHDYIDTAHQVAAAHLAYRDGDVPVLVTVVLRAEGDMLSGIETQVHRVTPDSPFQPNQLHTPVRGMDRAVPEGERMSREDMVAMALLYTEGLRIGNFTDAGVPFAPETYRVENGVITAGEGCGWGNCGMYEGRIMLHPEIIPSVVAVDEEYGTVLLWMNFGDTGSYGEDIALITYEAFKIWGDEIHAINAFFDFQASSTPRFWASEDPVARR</sequence>
<dbReference type="OrthoDB" id="7423500at2"/>
<feature type="domain" description="DUF8021" evidence="2">
    <location>
        <begin position="162"/>
        <end position="280"/>
    </location>
</feature>
<keyword evidence="4" id="KW-1185">Reference proteome</keyword>
<dbReference type="EMBL" id="SSHH01000002">
    <property type="protein sequence ID" value="TIX50647.1"/>
    <property type="molecule type" value="Genomic_DNA"/>
</dbReference>
<reference evidence="3 4" key="1">
    <citation type="submission" date="2019-04" db="EMBL/GenBank/DDBJ databases">
        <title>Altererythrobacter aquimixticola sp. nov., isolated from sediment of junction between the ocean and a freshwater spring.</title>
        <authorList>
            <person name="Yoon J.-H."/>
        </authorList>
    </citation>
    <scope>NUCLEOTIDE SEQUENCE [LARGE SCALE GENOMIC DNA]</scope>
    <source>
        <strain evidence="3 4">SSKS-13</strain>
    </source>
</reference>
<evidence type="ECO:0000313" key="3">
    <source>
        <dbReference type="EMBL" id="TIX50647.1"/>
    </source>
</evidence>
<evidence type="ECO:0000259" key="2">
    <source>
        <dbReference type="Pfam" id="PF26061"/>
    </source>
</evidence>
<gene>
    <name evidence="3" type="ORF">E5222_10340</name>
</gene>
<name>A0A4T3F244_9SPHN</name>
<organism evidence="3 4">
    <name type="scientific">Alteraurantiacibacter aquimixticola</name>
    <dbReference type="NCBI Taxonomy" id="2489173"/>
    <lineage>
        <taxon>Bacteria</taxon>
        <taxon>Pseudomonadati</taxon>
        <taxon>Pseudomonadota</taxon>
        <taxon>Alphaproteobacteria</taxon>
        <taxon>Sphingomonadales</taxon>
        <taxon>Erythrobacteraceae</taxon>
        <taxon>Alteraurantiacibacter</taxon>
    </lineage>
</organism>
<proteinExistence type="predicted"/>
<keyword evidence="1" id="KW-0732">Signal</keyword>
<feature type="signal peptide" evidence="1">
    <location>
        <begin position="1"/>
        <end position="30"/>
    </location>
</feature>
<evidence type="ECO:0000313" key="4">
    <source>
        <dbReference type="Proteomes" id="UP000309389"/>
    </source>
</evidence>
<dbReference type="Pfam" id="PF26061">
    <property type="entry name" value="DUF8021"/>
    <property type="match status" value="1"/>
</dbReference>
<dbReference type="AlphaFoldDB" id="A0A4T3F244"/>
<comment type="caution">
    <text evidence="3">The sequence shown here is derived from an EMBL/GenBank/DDBJ whole genome shotgun (WGS) entry which is preliminary data.</text>
</comment>
<dbReference type="RefSeq" id="WP_136693667.1">
    <property type="nucleotide sequence ID" value="NZ_SSHH01000002.1"/>
</dbReference>
<feature type="chain" id="PRO_5020836508" description="DUF8021 domain-containing protein" evidence="1">
    <location>
        <begin position="31"/>
        <end position="300"/>
    </location>
</feature>
<evidence type="ECO:0000256" key="1">
    <source>
        <dbReference type="SAM" id="SignalP"/>
    </source>
</evidence>
<protein>
    <recommendedName>
        <fullName evidence="2">DUF8021 domain-containing protein</fullName>
    </recommendedName>
</protein>